<gene>
    <name evidence="1" type="ORF">SU10_0111</name>
</gene>
<protein>
    <submittedName>
        <fullName evidence="1">Uncharacterized protein</fullName>
    </submittedName>
</protein>
<proteinExistence type="predicted"/>
<dbReference type="EMBL" id="KM044272">
    <property type="protein sequence ID" value="AIF71863.1"/>
    <property type="molecule type" value="Genomic_DNA"/>
</dbReference>
<dbReference type="KEGG" id="vg:24725312"/>
<accession>A0A0B4N1Q5</accession>
<evidence type="ECO:0000313" key="2">
    <source>
        <dbReference type="Proteomes" id="UP000031602"/>
    </source>
</evidence>
<organism evidence="1 2">
    <name type="scientific">Escherichia phage vB_EcoP_SU10</name>
    <dbReference type="NCBI Taxonomy" id="1519788"/>
    <lineage>
        <taxon>Viruses</taxon>
        <taxon>Duplodnaviria</taxon>
        <taxon>Heunggongvirae</taxon>
        <taxon>Uroviricota</taxon>
        <taxon>Caudoviricetes</taxon>
        <taxon>Mktvariviridae</taxon>
        <taxon>Gordonclarkvirinae</taxon>
        <taxon>Kuravirus</taxon>
        <taxon>Kuravirus CHD5UKE1</taxon>
        <taxon>Kuravirus SU10</taxon>
    </lineage>
</organism>
<dbReference type="Proteomes" id="UP000031602">
    <property type="component" value="Segment"/>
</dbReference>
<dbReference type="RefSeq" id="YP_009152962.1">
    <property type="nucleotide sequence ID" value="NC_027395.1"/>
</dbReference>
<dbReference type="OrthoDB" id="21217at10239"/>
<name>A0A0B4N1Q5_9CAUD</name>
<evidence type="ECO:0000313" key="1">
    <source>
        <dbReference type="EMBL" id="AIF71863.1"/>
    </source>
</evidence>
<keyword evidence="2" id="KW-1185">Reference proteome</keyword>
<dbReference type="GeneID" id="24725312"/>
<sequence>MEIKVVDYPKYANAEDVKSGDVFSYDRRFWLMLEDKTPDGLCKAADLNSGSVEVFGLSTTVMPRPDLCLSQK</sequence>
<reference evidence="1 2" key="1">
    <citation type="journal article" date="2014" name="PLoS ONE">
        <title>Genomic, Proteomic, Morphological, and Phylogenetic Analyses of vB_EcoP_SU10, a Podoviridae Phage with C3 Morphology.</title>
        <authorList>
            <person name="Mirzaei M.K."/>
            <person name="Eriksson H."/>
            <person name="Kasuga K."/>
            <person name="Haggard-Ljungquist E."/>
            <person name="Nilsson A.S."/>
        </authorList>
    </citation>
    <scope>NUCLEOTIDE SEQUENCE [LARGE SCALE GENOMIC DNA]</scope>
</reference>